<proteinExistence type="predicted"/>
<organism evidence="1 2">
    <name type="scientific">Streptomyces hiroshimensis</name>
    <dbReference type="NCBI Taxonomy" id="66424"/>
    <lineage>
        <taxon>Bacteria</taxon>
        <taxon>Bacillati</taxon>
        <taxon>Actinomycetota</taxon>
        <taxon>Actinomycetes</taxon>
        <taxon>Kitasatosporales</taxon>
        <taxon>Streptomycetaceae</taxon>
        <taxon>Streptomyces</taxon>
    </lineage>
</organism>
<reference evidence="2" key="1">
    <citation type="journal article" date="2019" name="Int. J. Syst. Evol. Microbiol.">
        <title>The Global Catalogue of Microorganisms (GCM) 10K type strain sequencing project: providing services to taxonomists for standard genome sequencing and annotation.</title>
        <authorList>
            <consortium name="The Broad Institute Genomics Platform"/>
            <consortium name="The Broad Institute Genome Sequencing Center for Infectious Disease"/>
            <person name="Wu L."/>
            <person name="Ma J."/>
        </authorList>
    </citation>
    <scope>NUCLEOTIDE SEQUENCE [LARGE SCALE GENOMIC DNA]</scope>
    <source>
        <strain evidence="2">JCM 4586</strain>
    </source>
</reference>
<dbReference type="EMBL" id="BMUT01000001">
    <property type="protein sequence ID" value="GGX62385.1"/>
    <property type="molecule type" value="Genomic_DNA"/>
</dbReference>
<dbReference type="Proteomes" id="UP000659223">
    <property type="component" value="Unassembled WGS sequence"/>
</dbReference>
<protein>
    <submittedName>
        <fullName evidence="1">Uncharacterized protein</fullName>
    </submittedName>
</protein>
<dbReference type="RefSeq" id="WP_190019786.1">
    <property type="nucleotide sequence ID" value="NZ_BMUT01000001.1"/>
</dbReference>
<sequence>MTVDEVRKKLAARPAPGTIAATRAVYAQELARTCRALLGLALVEPGDEERLRGGPQ</sequence>
<evidence type="ECO:0000313" key="1">
    <source>
        <dbReference type="EMBL" id="GGX62385.1"/>
    </source>
</evidence>
<name>A0ABQ2Y3Q4_9ACTN</name>
<accession>A0ABQ2Y3Q4</accession>
<gene>
    <name evidence="1" type="ORF">GCM10010324_03910</name>
</gene>
<keyword evidence="2" id="KW-1185">Reference proteome</keyword>
<comment type="caution">
    <text evidence="1">The sequence shown here is derived from an EMBL/GenBank/DDBJ whole genome shotgun (WGS) entry which is preliminary data.</text>
</comment>
<evidence type="ECO:0000313" key="2">
    <source>
        <dbReference type="Proteomes" id="UP000659223"/>
    </source>
</evidence>